<dbReference type="Gene3D" id="3.30.930.10">
    <property type="entry name" value="Bira Bifunctional Protein, Domain 2"/>
    <property type="match status" value="1"/>
</dbReference>
<evidence type="ECO:0000256" key="16">
    <source>
        <dbReference type="ARBA" id="ARBA00023146"/>
    </source>
</evidence>
<feature type="non-terminal residue" evidence="21">
    <location>
        <position position="1"/>
    </location>
</feature>
<dbReference type="SMART" id="SM00896">
    <property type="entry name" value="FDX-ACB"/>
    <property type="match status" value="1"/>
</dbReference>
<dbReference type="GO" id="GO:0000287">
    <property type="term" value="F:magnesium ion binding"/>
    <property type="evidence" value="ECO:0007669"/>
    <property type="project" value="InterPro"/>
</dbReference>
<keyword evidence="14" id="KW-0694">RNA-binding</keyword>
<dbReference type="PANTHER" id="PTHR10947">
    <property type="entry name" value="PHENYLALANYL-TRNA SYNTHETASE BETA CHAIN AND LEUCINE-RICH REPEAT-CONTAINING PROTEIN 47"/>
    <property type="match status" value="1"/>
</dbReference>
<evidence type="ECO:0000256" key="2">
    <source>
        <dbReference type="ARBA" id="ARBA00004496"/>
    </source>
</evidence>
<comment type="subcellular location">
    <subcellularLocation>
        <location evidence="2">Cytoplasm</location>
    </subcellularLocation>
</comment>
<dbReference type="GO" id="GO:0006432">
    <property type="term" value="P:phenylalanyl-tRNA aminoacylation"/>
    <property type="evidence" value="ECO:0007669"/>
    <property type="project" value="InterPro"/>
</dbReference>
<accession>A0A6J4SK27</accession>
<keyword evidence="9 21" id="KW-0436">Ligase</keyword>
<dbReference type="InterPro" id="IPR045864">
    <property type="entry name" value="aa-tRNA-synth_II/BPL/LPL"/>
</dbReference>
<proteinExistence type="inferred from homology"/>
<dbReference type="Gene3D" id="3.30.70.380">
    <property type="entry name" value="Ferrodoxin-fold anticodon-binding domain"/>
    <property type="match status" value="1"/>
</dbReference>
<keyword evidence="7" id="KW-0963">Cytoplasm</keyword>
<evidence type="ECO:0000256" key="4">
    <source>
        <dbReference type="ARBA" id="ARBA00011209"/>
    </source>
</evidence>
<evidence type="ECO:0000256" key="6">
    <source>
        <dbReference type="ARBA" id="ARBA00017032"/>
    </source>
</evidence>
<dbReference type="InterPro" id="IPR005121">
    <property type="entry name" value="Fdx_antiC-bd"/>
</dbReference>
<protein>
    <recommendedName>
        <fullName evidence="6">Phenylalanine--tRNA ligase beta subunit</fullName>
        <ecNumber evidence="5">6.1.1.20</ecNumber>
    </recommendedName>
    <alternativeName>
        <fullName evidence="17">Phenylalanyl-tRNA synthetase beta subunit</fullName>
    </alternativeName>
</protein>
<dbReference type="GO" id="GO:0004826">
    <property type="term" value="F:phenylalanine-tRNA ligase activity"/>
    <property type="evidence" value="ECO:0007669"/>
    <property type="project" value="UniProtKB-EC"/>
</dbReference>
<sequence>ADAADGLDVTVPAFRRKDVTREADVIEEVARLGVLERLPATIPPNRLNRAGRLSAPQVLRRRAEDVLVGQGLREVVGWSFTARDLLDRLRIPEGDPLRDVVELQNPMSESQAILRPTILGSLLDVAAHNVAHGTADLALFESAAVYRPKGRDGSDPHAAPADEHHALAVLLHGAPAPRAWTGEGPSPAGFFAAKGILEAVLSALRVEASYAAGSWPFLHPGRAAAVLAADGTRLGFLGEVHPLVAQAWDLPHVAAAWAVDLGALIARAPEVQRYRDLTSFPALTQDLAVVVGEDVPAAQVLDVVRAAAGARLADVAVFDVYRGEQLGEGRKSLALHCAFRAPDRTLTDEDVAPLREKIVARLAGELGGELRG</sequence>
<dbReference type="PROSITE" id="PS51483">
    <property type="entry name" value="B5"/>
    <property type="match status" value="1"/>
</dbReference>
<dbReference type="PROSITE" id="PS51447">
    <property type="entry name" value="FDX_ACB"/>
    <property type="match status" value="1"/>
</dbReference>
<evidence type="ECO:0000256" key="18">
    <source>
        <dbReference type="ARBA" id="ARBA00049255"/>
    </source>
</evidence>
<keyword evidence="16 21" id="KW-0030">Aminoacyl-tRNA synthetase</keyword>
<name>A0A6J4SK27_9ACTN</name>
<evidence type="ECO:0000259" key="20">
    <source>
        <dbReference type="PROSITE" id="PS51483"/>
    </source>
</evidence>
<keyword evidence="11" id="KW-0547">Nucleotide-binding</keyword>
<dbReference type="FunFam" id="3.30.70.380:FF:000001">
    <property type="entry name" value="Phenylalanine--tRNA ligase beta subunit"/>
    <property type="match status" value="1"/>
</dbReference>
<evidence type="ECO:0000256" key="10">
    <source>
        <dbReference type="ARBA" id="ARBA00022723"/>
    </source>
</evidence>
<keyword evidence="15" id="KW-0648">Protein biosynthesis</keyword>
<evidence type="ECO:0000256" key="12">
    <source>
        <dbReference type="ARBA" id="ARBA00022840"/>
    </source>
</evidence>
<evidence type="ECO:0000256" key="3">
    <source>
        <dbReference type="ARBA" id="ARBA00008653"/>
    </source>
</evidence>
<evidence type="ECO:0000313" key="21">
    <source>
        <dbReference type="EMBL" id="CAA9501637.1"/>
    </source>
</evidence>
<dbReference type="Pfam" id="PF03147">
    <property type="entry name" value="FDX-ACB"/>
    <property type="match status" value="1"/>
</dbReference>
<dbReference type="SUPFAM" id="SSF55681">
    <property type="entry name" value="Class II aaRS and biotin synthetases"/>
    <property type="match status" value="1"/>
</dbReference>
<dbReference type="InterPro" id="IPR045060">
    <property type="entry name" value="Phe-tRNA-ligase_IIc_bsu"/>
</dbReference>
<keyword evidence="8" id="KW-0820">tRNA-binding</keyword>
<evidence type="ECO:0000259" key="19">
    <source>
        <dbReference type="PROSITE" id="PS51447"/>
    </source>
</evidence>
<dbReference type="Gene3D" id="3.30.56.10">
    <property type="match status" value="1"/>
</dbReference>
<dbReference type="SUPFAM" id="SSF54991">
    <property type="entry name" value="Anticodon-binding domain of PheRS"/>
    <property type="match status" value="1"/>
</dbReference>
<evidence type="ECO:0000256" key="8">
    <source>
        <dbReference type="ARBA" id="ARBA00022555"/>
    </source>
</evidence>
<comment type="catalytic activity">
    <reaction evidence="18">
        <text>tRNA(Phe) + L-phenylalanine + ATP = L-phenylalanyl-tRNA(Phe) + AMP + diphosphate + H(+)</text>
        <dbReference type="Rhea" id="RHEA:19413"/>
        <dbReference type="Rhea" id="RHEA-COMP:9668"/>
        <dbReference type="Rhea" id="RHEA-COMP:9699"/>
        <dbReference type="ChEBI" id="CHEBI:15378"/>
        <dbReference type="ChEBI" id="CHEBI:30616"/>
        <dbReference type="ChEBI" id="CHEBI:33019"/>
        <dbReference type="ChEBI" id="CHEBI:58095"/>
        <dbReference type="ChEBI" id="CHEBI:78442"/>
        <dbReference type="ChEBI" id="CHEBI:78531"/>
        <dbReference type="ChEBI" id="CHEBI:456215"/>
        <dbReference type="EC" id="6.1.1.20"/>
    </reaction>
</comment>
<reference evidence="21" key="1">
    <citation type="submission" date="2020-02" db="EMBL/GenBank/DDBJ databases">
        <authorList>
            <person name="Meier V. D."/>
        </authorList>
    </citation>
    <scope>NUCLEOTIDE SEQUENCE</scope>
    <source>
        <strain evidence="21">AVDCRST_MAG13</strain>
    </source>
</reference>
<evidence type="ECO:0000256" key="14">
    <source>
        <dbReference type="ARBA" id="ARBA00022884"/>
    </source>
</evidence>
<dbReference type="InterPro" id="IPR036690">
    <property type="entry name" value="Fdx_antiC-bd_sf"/>
</dbReference>
<comment type="subunit">
    <text evidence="4">Tetramer of two alpha and two beta subunits.</text>
</comment>
<dbReference type="CDD" id="cd00769">
    <property type="entry name" value="PheRS_beta_core"/>
    <property type="match status" value="1"/>
</dbReference>
<evidence type="ECO:0000256" key="5">
    <source>
        <dbReference type="ARBA" id="ARBA00012814"/>
    </source>
</evidence>
<dbReference type="EC" id="6.1.1.20" evidence="5"/>
<evidence type="ECO:0000256" key="17">
    <source>
        <dbReference type="ARBA" id="ARBA00033189"/>
    </source>
</evidence>
<comment type="similarity">
    <text evidence="3">Belongs to the phenylalanyl-tRNA synthetase beta subunit family. Type 1 subfamily.</text>
</comment>
<evidence type="ECO:0000256" key="13">
    <source>
        <dbReference type="ARBA" id="ARBA00022842"/>
    </source>
</evidence>
<dbReference type="InterPro" id="IPR005147">
    <property type="entry name" value="tRNA_synthase_B5-dom"/>
</dbReference>
<evidence type="ECO:0000256" key="11">
    <source>
        <dbReference type="ARBA" id="ARBA00022741"/>
    </source>
</evidence>
<dbReference type="Pfam" id="PF17759">
    <property type="entry name" value="tRNA_synthFbeta"/>
    <property type="match status" value="1"/>
</dbReference>
<dbReference type="InterPro" id="IPR041616">
    <property type="entry name" value="PheRS_beta_core"/>
</dbReference>
<evidence type="ECO:0000256" key="15">
    <source>
        <dbReference type="ARBA" id="ARBA00022917"/>
    </source>
</evidence>
<feature type="domain" description="B5" evidence="20">
    <location>
        <begin position="1"/>
        <end position="40"/>
    </location>
</feature>
<dbReference type="Pfam" id="PF03484">
    <property type="entry name" value="B5"/>
    <property type="match status" value="1"/>
</dbReference>
<comment type="cofactor">
    <cofactor evidence="1">
        <name>Mg(2+)</name>
        <dbReference type="ChEBI" id="CHEBI:18420"/>
    </cofactor>
</comment>
<evidence type="ECO:0000256" key="7">
    <source>
        <dbReference type="ARBA" id="ARBA00022490"/>
    </source>
</evidence>
<feature type="domain" description="FDX-ACB" evidence="19">
    <location>
        <begin position="278"/>
        <end position="371"/>
    </location>
</feature>
<gene>
    <name evidence="21" type="ORF">AVDCRST_MAG13-2297</name>
</gene>
<dbReference type="AlphaFoldDB" id="A0A6J4SK27"/>
<evidence type="ECO:0000256" key="1">
    <source>
        <dbReference type="ARBA" id="ARBA00001946"/>
    </source>
</evidence>
<organism evidence="21">
    <name type="scientific">uncultured Solirubrobacteraceae bacterium</name>
    <dbReference type="NCBI Taxonomy" id="1162706"/>
    <lineage>
        <taxon>Bacteria</taxon>
        <taxon>Bacillati</taxon>
        <taxon>Actinomycetota</taxon>
        <taxon>Thermoleophilia</taxon>
        <taxon>Solirubrobacterales</taxon>
        <taxon>Solirubrobacteraceae</taxon>
        <taxon>environmental samples</taxon>
    </lineage>
</organism>
<keyword evidence="10" id="KW-0479">Metal-binding</keyword>
<keyword evidence="13" id="KW-0460">Magnesium</keyword>
<evidence type="ECO:0000256" key="9">
    <source>
        <dbReference type="ARBA" id="ARBA00022598"/>
    </source>
</evidence>
<dbReference type="GO" id="GO:0009328">
    <property type="term" value="C:phenylalanine-tRNA ligase complex"/>
    <property type="evidence" value="ECO:0007669"/>
    <property type="project" value="TreeGrafter"/>
</dbReference>
<dbReference type="GO" id="GO:0000049">
    <property type="term" value="F:tRNA binding"/>
    <property type="evidence" value="ECO:0007669"/>
    <property type="project" value="UniProtKB-KW"/>
</dbReference>
<dbReference type="PANTHER" id="PTHR10947:SF0">
    <property type="entry name" value="PHENYLALANINE--TRNA LIGASE BETA SUBUNIT"/>
    <property type="match status" value="1"/>
</dbReference>
<dbReference type="EMBL" id="CADCVO010000366">
    <property type="protein sequence ID" value="CAA9501637.1"/>
    <property type="molecule type" value="Genomic_DNA"/>
</dbReference>
<dbReference type="GO" id="GO:0005524">
    <property type="term" value="F:ATP binding"/>
    <property type="evidence" value="ECO:0007669"/>
    <property type="project" value="UniProtKB-KW"/>
</dbReference>
<keyword evidence="12" id="KW-0067">ATP-binding</keyword>